<reference evidence="6 7" key="1">
    <citation type="submission" date="2017-09" db="EMBL/GenBank/DDBJ databases">
        <title>Whole genomes of Flavobacteriaceae.</title>
        <authorList>
            <person name="Stine C."/>
            <person name="Li C."/>
            <person name="Tadesse D."/>
        </authorList>
    </citation>
    <scope>NUCLEOTIDE SEQUENCE [LARGE SCALE GENOMIC DNA]</scope>
    <source>
        <strain evidence="6 7">ATCC 35036</strain>
    </source>
</reference>
<feature type="transmembrane region" description="Helical" evidence="4">
    <location>
        <begin position="66"/>
        <end position="82"/>
    </location>
</feature>
<dbReference type="PROSITE" id="PS01124">
    <property type="entry name" value="HTH_ARAC_FAMILY_2"/>
    <property type="match status" value="1"/>
</dbReference>
<dbReference type="RefSeq" id="WP_097554607.1">
    <property type="nucleotide sequence ID" value="NZ_PCMW01000073.1"/>
</dbReference>
<evidence type="ECO:0000313" key="7">
    <source>
        <dbReference type="Proteomes" id="UP000220828"/>
    </source>
</evidence>
<organism evidence="6 7">
    <name type="scientific">Flavobacterium branchiophilum</name>
    <dbReference type="NCBI Taxonomy" id="55197"/>
    <lineage>
        <taxon>Bacteria</taxon>
        <taxon>Pseudomonadati</taxon>
        <taxon>Bacteroidota</taxon>
        <taxon>Flavobacteriia</taxon>
        <taxon>Flavobacteriales</taxon>
        <taxon>Flavobacteriaceae</taxon>
        <taxon>Flavobacterium</taxon>
    </lineage>
</organism>
<keyword evidence="4" id="KW-0472">Membrane</keyword>
<name>A0A2H3KP93_9FLAO</name>
<feature type="transmembrane region" description="Helical" evidence="4">
    <location>
        <begin position="36"/>
        <end position="57"/>
    </location>
</feature>
<keyword evidence="4" id="KW-1133">Transmembrane helix</keyword>
<feature type="transmembrane region" description="Helical" evidence="4">
    <location>
        <begin position="12"/>
        <end position="30"/>
    </location>
</feature>
<evidence type="ECO:0000259" key="5">
    <source>
        <dbReference type="PROSITE" id="PS01124"/>
    </source>
</evidence>
<keyword evidence="1" id="KW-0805">Transcription regulation</keyword>
<dbReference type="EMBL" id="PCMW01000073">
    <property type="protein sequence ID" value="PDS22971.1"/>
    <property type="molecule type" value="Genomic_DNA"/>
</dbReference>
<dbReference type="SMART" id="SM00342">
    <property type="entry name" value="HTH_ARAC"/>
    <property type="match status" value="1"/>
</dbReference>
<evidence type="ECO:0000256" key="4">
    <source>
        <dbReference type="SAM" id="Phobius"/>
    </source>
</evidence>
<dbReference type="Gene3D" id="1.10.10.60">
    <property type="entry name" value="Homeodomain-like"/>
    <property type="match status" value="1"/>
</dbReference>
<feature type="transmembrane region" description="Helical" evidence="4">
    <location>
        <begin position="152"/>
        <end position="168"/>
    </location>
</feature>
<dbReference type="AlphaFoldDB" id="A0A2H3KP93"/>
<protein>
    <recommendedName>
        <fullName evidence="5">HTH araC/xylS-type domain-containing protein</fullName>
    </recommendedName>
</protein>
<keyword evidence="4" id="KW-0812">Transmembrane</keyword>
<dbReference type="Proteomes" id="UP000220828">
    <property type="component" value="Unassembled WGS sequence"/>
</dbReference>
<proteinExistence type="predicted"/>
<evidence type="ECO:0000256" key="3">
    <source>
        <dbReference type="ARBA" id="ARBA00023163"/>
    </source>
</evidence>
<keyword evidence="3" id="KW-0804">Transcription</keyword>
<dbReference type="GO" id="GO:0043565">
    <property type="term" value="F:sequence-specific DNA binding"/>
    <property type="evidence" value="ECO:0007669"/>
    <property type="project" value="InterPro"/>
</dbReference>
<dbReference type="InterPro" id="IPR018060">
    <property type="entry name" value="HTH_AraC"/>
</dbReference>
<evidence type="ECO:0000256" key="2">
    <source>
        <dbReference type="ARBA" id="ARBA00023125"/>
    </source>
</evidence>
<sequence length="322" mass="37856">MKTNLDDKNDKFLFNFFGIVSSIIVFKALFDILTEQLLITKLTFSLLILNIAIYYALKKVEIRKRLILSFTFYNIICLINFILSWDKFPMEILFFVLLGYSLYLYTNTKTMLVYLFVIALILIATPSISAFIKMNIQTAELINITDQNKMTSNLFLTCVMILTLILVHRNRHEIGVFNVADDYIDITDIDNSFHFNTEKKSYNYKTDDKYGLLYKEIIELMETKKPFQNTNYNLHLLARDLGSNETYVSRAINNCSEYENFKALINFYRITQVVQEFENQNYKTSSIKEIHTRAGFSYQATFNSIFKKHTNLTPSEYIWPNN</sequence>
<dbReference type="OrthoDB" id="5295174at2"/>
<feature type="transmembrane region" description="Helical" evidence="4">
    <location>
        <begin position="112"/>
        <end position="132"/>
    </location>
</feature>
<accession>A0A2H3KP93</accession>
<gene>
    <name evidence="6" type="ORF">B0A77_12040</name>
</gene>
<feature type="domain" description="HTH araC/xylS-type" evidence="5">
    <location>
        <begin position="215"/>
        <end position="320"/>
    </location>
</feature>
<dbReference type="PANTHER" id="PTHR43280:SF29">
    <property type="entry name" value="ARAC-FAMILY TRANSCRIPTIONAL REGULATOR"/>
    <property type="match status" value="1"/>
</dbReference>
<dbReference type="PANTHER" id="PTHR43280">
    <property type="entry name" value="ARAC-FAMILY TRANSCRIPTIONAL REGULATOR"/>
    <property type="match status" value="1"/>
</dbReference>
<dbReference type="InterPro" id="IPR009057">
    <property type="entry name" value="Homeodomain-like_sf"/>
</dbReference>
<dbReference type="GO" id="GO:0003700">
    <property type="term" value="F:DNA-binding transcription factor activity"/>
    <property type="evidence" value="ECO:0007669"/>
    <property type="project" value="InterPro"/>
</dbReference>
<dbReference type="Pfam" id="PF12833">
    <property type="entry name" value="HTH_18"/>
    <property type="match status" value="1"/>
</dbReference>
<comment type="caution">
    <text evidence="6">The sequence shown here is derived from an EMBL/GenBank/DDBJ whole genome shotgun (WGS) entry which is preliminary data.</text>
</comment>
<evidence type="ECO:0000256" key="1">
    <source>
        <dbReference type="ARBA" id="ARBA00023015"/>
    </source>
</evidence>
<evidence type="ECO:0000313" key="6">
    <source>
        <dbReference type="EMBL" id="PDS22971.1"/>
    </source>
</evidence>
<dbReference type="SUPFAM" id="SSF46689">
    <property type="entry name" value="Homeodomain-like"/>
    <property type="match status" value="1"/>
</dbReference>
<keyword evidence="2" id="KW-0238">DNA-binding</keyword>